<organism evidence="1 2">
    <name type="scientific">Sanguibacteroides justesenii</name>
    <dbReference type="NCBI Taxonomy" id="1547597"/>
    <lineage>
        <taxon>Bacteria</taxon>
        <taxon>Pseudomonadati</taxon>
        <taxon>Bacteroidota</taxon>
        <taxon>Bacteroidia</taxon>
        <taxon>Bacteroidales</taxon>
        <taxon>Porphyromonadaceae</taxon>
        <taxon>Sanguibacteroides</taxon>
    </lineage>
</organism>
<evidence type="ECO:0000313" key="1">
    <source>
        <dbReference type="EMBL" id="KIO43326.1"/>
    </source>
</evidence>
<accession>A0A0C3RBX0</accession>
<sequence>MENLLFVTTGRTSTIRYTNPVEIDTFWAGFWSFVQAGSKFGNEFDYMNERVKYKKTGLK</sequence>
<protein>
    <submittedName>
        <fullName evidence="1">Uncharacterized protein</fullName>
    </submittedName>
</protein>
<gene>
    <name evidence="1" type="ORF">BA92_12745</name>
</gene>
<dbReference type="EMBL" id="JPIU01000048">
    <property type="protein sequence ID" value="KIO43326.1"/>
    <property type="molecule type" value="Genomic_DNA"/>
</dbReference>
<dbReference type="Proteomes" id="UP000031980">
    <property type="component" value="Unassembled WGS sequence"/>
</dbReference>
<reference evidence="1 2" key="1">
    <citation type="submission" date="2014-07" db="EMBL/GenBank/DDBJ databases">
        <title>Porphyromonadaceae bacterium OUH 308042 = ATCC BAA-2681 = DSM 28342 draft genome.</title>
        <authorList>
            <person name="Sydenham T.V."/>
            <person name="Hasman H."/>
            <person name="Justensen U.S."/>
        </authorList>
    </citation>
    <scope>NUCLEOTIDE SEQUENCE [LARGE SCALE GENOMIC DNA]</scope>
    <source>
        <strain evidence="1 2">OUH 308042</strain>
    </source>
</reference>
<proteinExistence type="predicted"/>
<name>A0A0C3RBX0_9PORP</name>
<dbReference type="AlphaFoldDB" id="A0A0C3RBX0"/>
<keyword evidence="2" id="KW-1185">Reference proteome</keyword>
<evidence type="ECO:0000313" key="2">
    <source>
        <dbReference type="Proteomes" id="UP000031980"/>
    </source>
</evidence>
<comment type="caution">
    <text evidence="1">The sequence shown here is derived from an EMBL/GenBank/DDBJ whole genome shotgun (WGS) entry which is preliminary data.</text>
</comment>